<dbReference type="EMBL" id="BBLT01000001">
    <property type="protein sequence ID" value="GAL82957.1"/>
    <property type="molecule type" value="Genomic_DNA"/>
</dbReference>
<comment type="caution">
    <text evidence="3">The sequence shown here is derived from an EMBL/GenBank/DDBJ whole genome shotgun (WGS) entry which is preliminary data.</text>
</comment>
<gene>
    <name evidence="3" type="ORF">MYP_183</name>
</gene>
<evidence type="ECO:0000313" key="4">
    <source>
        <dbReference type="Proteomes" id="UP000030185"/>
    </source>
</evidence>
<dbReference type="InterPro" id="IPR052893">
    <property type="entry name" value="TCS_response_regulator"/>
</dbReference>
<sequence length="135" mass="15231">MKMNCVLLVDDDRVSNFITEKVLNGMGVTSMVTTAYDGKKGLDYIKYQCTDDLGTCPDLILLDINMPLIDGREFVDRYHKIPRQKESVIVVLSATELPDAEKAELRNAGVSEFLVKPLNADKINDIVQKYFVLEE</sequence>
<dbReference type="GO" id="GO:0000160">
    <property type="term" value="P:phosphorelay signal transduction system"/>
    <property type="evidence" value="ECO:0007669"/>
    <property type="project" value="InterPro"/>
</dbReference>
<evidence type="ECO:0000256" key="1">
    <source>
        <dbReference type="PROSITE-ProRule" id="PRU00169"/>
    </source>
</evidence>
<dbReference type="InterPro" id="IPR011006">
    <property type="entry name" value="CheY-like_superfamily"/>
</dbReference>
<dbReference type="SMART" id="SM00448">
    <property type="entry name" value="REC"/>
    <property type="match status" value="1"/>
</dbReference>
<proteinExistence type="predicted"/>
<dbReference type="Pfam" id="PF00072">
    <property type="entry name" value="Response_reg"/>
    <property type="match status" value="1"/>
</dbReference>
<dbReference type="PANTHER" id="PTHR44520">
    <property type="entry name" value="RESPONSE REGULATOR RCP1-RELATED"/>
    <property type="match status" value="1"/>
</dbReference>
<feature type="modified residue" description="4-aspartylphosphate" evidence="1">
    <location>
        <position position="63"/>
    </location>
</feature>
<dbReference type="PANTHER" id="PTHR44520:SF2">
    <property type="entry name" value="RESPONSE REGULATOR RCP1"/>
    <property type="match status" value="1"/>
</dbReference>
<dbReference type="eggNOG" id="COG0784">
    <property type="taxonomic scope" value="Bacteria"/>
</dbReference>
<dbReference type="Proteomes" id="UP000030185">
    <property type="component" value="Unassembled WGS sequence"/>
</dbReference>
<dbReference type="STRING" id="153721.MYP_183"/>
<dbReference type="SUPFAM" id="SSF52172">
    <property type="entry name" value="CheY-like"/>
    <property type="match status" value="1"/>
</dbReference>
<evidence type="ECO:0000259" key="2">
    <source>
        <dbReference type="PROSITE" id="PS50110"/>
    </source>
</evidence>
<evidence type="ECO:0000313" key="3">
    <source>
        <dbReference type="EMBL" id="GAL82957.1"/>
    </source>
</evidence>
<name>A0A098L8S7_9BACT</name>
<organism evidence="3 4">
    <name type="scientific">Sporocytophaga myxococcoides</name>
    <dbReference type="NCBI Taxonomy" id="153721"/>
    <lineage>
        <taxon>Bacteria</taxon>
        <taxon>Pseudomonadati</taxon>
        <taxon>Bacteroidota</taxon>
        <taxon>Cytophagia</taxon>
        <taxon>Cytophagales</taxon>
        <taxon>Cytophagaceae</taxon>
        <taxon>Sporocytophaga</taxon>
    </lineage>
</organism>
<keyword evidence="4" id="KW-1185">Reference proteome</keyword>
<protein>
    <recommendedName>
        <fullName evidence="2">Response regulatory domain-containing protein</fullName>
    </recommendedName>
</protein>
<dbReference type="AlphaFoldDB" id="A0A098L8S7"/>
<dbReference type="OrthoDB" id="1524091at2"/>
<dbReference type="Gene3D" id="3.40.50.2300">
    <property type="match status" value="1"/>
</dbReference>
<keyword evidence="1" id="KW-0597">Phosphoprotein</keyword>
<dbReference type="InterPro" id="IPR001789">
    <property type="entry name" value="Sig_transdc_resp-reg_receiver"/>
</dbReference>
<dbReference type="PROSITE" id="PS50110">
    <property type="entry name" value="RESPONSE_REGULATORY"/>
    <property type="match status" value="1"/>
</dbReference>
<feature type="domain" description="Response regulatory" evidence="2">
    <location>
        <begin position="5"/>
        <end position="131"/>
    </location>
</feature>
<accession>A0A098L8S7</accession>
<reference evidence="3 4" key="1">
    <citation type="submission" date="2014-09" db="EMBL/GenBank/DDBJ databases">
        <title>Sporocytophaga myxococcoides PG-01 genome sequencing.</title>
        <authorList>
            <person name="Liu L."/>
            <person name="Gao P.J."/>
            <person name="Chen G.J."/>
            <person name="Wang L.S."/>
        </authorList>
    </citation>
    <scope>NUCLEOTIDE SEQUENCE [LARGE SCALE GENOMIC DNA]</scope>
    <source>
        <strain evidence="3 4">PG-01</strain>
    </source>
</reference>